<proteinExistence type="predicted"/>
<feature type="compositionally biased region" description="Basic residues" evidence="1">
    <location>
        <begin position="367"/>
        <end position="377"/>
    </location>
</feature>
<feature type="region of interest" description="Disordered" evidence="1">
    <location>
        <begin position="412"/>
        <end position="472"/>
    </location>
</feature>
<feature type="compositionally biased region" description="Low complexity" evidence="1">
    <location>
        <begin position="316"/>
        <end position="329"/>
    </location>
</feature>
<feature type="region of interest" description="Disordered" evidence="1">
    <location>
        <begin position="1"/>
        <end position="21"/>
    </location>
</feature>
<feature type="region of interest" description="Disordered" evidence="1">
    <location>
        <begin position="288"/>
        <end position="377"/>
    </location>
</feature>
<evidence type="ECO:0000313" key="4">
    <source>
        <dbReference type="Proteomes" id="UP000011087"/>
    </source>
</evidence>
<reference evidence="4" key="2">
    <citation type="submission" date="2012-11" db="EMBL/GenBank/DDBJ databases">
        <authorList>
            <person name="Kuo A."/>
            <person name="Curtis B.A."/>
            <person name="Tanifuji G."/>
            <person name="Burki F."/>
            <person name="Gruber A."/>
            <person name="Irimia M."/>
            <person name="Maruyama S."/>
            <person name="Arias M.C."/>
            <person name="Ball S.G."/>
            <person name="Gile G.H."/>
            <person name="Hirakawa Y."/>
            <person name="Hopkins J.F."/>
            <person name="Rensing S.A."/>
            <person name="Schmutz J."/>
            <person name="Symeonidi A."/>
            <person name="Elias M."/>
            <person name="Eveleigh R.J."/>
            <person name="Herman E.K."/>
            <person name="Klute M.J."/>
            <person name="Nakayama T."/>
            <person name="Obornik M."/>
            <person name="Reyes-Prieto A."/>
            <person name="Armbrust E.V."/>
            <person name="Aves S.J."/>
            <person name="Beiko R.G."/>
            <person name="Coutinho P."/>
            <person name="Dacks J.B."/>
            <person name="Durnford D.G."/>
            <person name="Fast N.M."/>
            <person name="Green B.R."/>
            <person name="Grisdale C."/>
            <person name="Hempe F."/>
            <person name="Henrissat B."/>
            <person name="Hoppner M.P."/>
            <person name="Ishida K.-I."/>
            <person name="Kim E."/>
            <person name="Koreny L."/>
            <person name="Kroth P.G."/>
            <person name="Liu Y."/>
            <person name="Malik S.-B."/>
            <person name="Maier U.G."/>
            <person name="McRose D."/>
            <person name="Mock T."/>
            <person name="Neilson J.A."/>
            <person name="Onodera N.T."/>
            <person name="Poole A.M."/>
            <person name="Pritham E.J."/>
            <person name="Richards T.A."/>
            <person name="Rocap G."/>
            <person name="Roy S.W."/>
            <person name="Sarai C."/>
            <person name="Schaack S."/>
            <person name="Shirato S."/>
            <person name="Slamovits C.H."/>
            <person name="Spencer D.F."/>
            <person name="Suzuki S."/>
            <person name="Worden A.Z."/>
            <person name="Zauner S."/>
            <person name="Barry K."/>
            <person name="Bell C."/>
            <person name="Bharti A.K."/>
            <person name="Crow J.A."/>
            <person name="Grimwood J."/>
            <person name="Kramer R."/>
            <person name="Lindquist E."/>
            <person name="Lucas S."/>
            <person name="Salamov A."/>
            <person name="McFadden G.I."/>
            <person name="Lane C.E."/>
            <person name="Keeling P.J."/>
            <person name="Gray M.W."/>
            <person name="Grigoriev I.V."/>
            <person name="Archibald J.M."/>
        </authorList>
    </citation>
    <scope>NUCLEOTIDE SEQUENCE</scope>
    <source>
        <strain evidence="4">CCMP2712</strain>
    </source>
</reference>
<dbReference type="EMBL" id="JH993113">
    <property type="protein sequence ID" value="EKX34289.1"/>
    <property type="molecule type" value="Genomic_DNA"/>
</dbReference>
<reference evidence="2 4" key="1">
    <citation type="journal article" date="2012" name="Nature">
        <title>Algal genomes reveal evolutionary mosaicism and the fate of nucleomorphs.</title>
        <authorList>
            <consortium name="DOE Joint Genome Institute"/>
            <person name="Curtis B.A."/>
            <person name="Tanifuji G."/>
            <person name="Burki F."/>
            <person name="Gruber A."/>
            <person name="Irimia M."/>
            <person name="Maruyama S."/>
            <person name="Arias M.C."/>
            <person name="Ball S.G."/>
            <person name="Gile G.H."/>
            <person name="Hirakawa Y."/>
            <person name="Hopkins J.F."/>
            <person name="Kuo A."/>
            <person name="Rensing S.A."/>
            <person name="Schmutz J."/>
            <person name="Symeonidi A."/>
            <person name="Elias M."/>
            <person name="Eveleigh R.J."/>
            <person name="Herman E.K."/>
            <person name="Klute M.J."/>
            <person name="Nakayama T."/>
            <person name="Obornik M."/>
            <person name="Reyes-Prieto A."/>
            <person name="Armbrust E.V."/>
            <person name="Aves S.J."/>
            <person name="Beiko R.G."/>
            <person name="Coutinho P."/>
            <person name="Dacks J.B."/>
            <person name="Durnford D.G."/>
            <person name="Fast N.M."/>
            <person name="Green B.R."/>
            <person name="Grisdale C.J."/>
            <person name="Hempel F."/>
            <person name="Henrissat B."/>
            <person name="Hoppner M.P."/>
            <person name="Ishida K."/>
            <person name="Kim E."/>
            <person name="Koreny L."/>
            <person name="Kroth P.G."/>
            <person name="Liu Y."/>
            <person name="Malik S.B."/>
            <person name="Maier U.G."/>
            <person name="McRose D."/>
            <person name="Mock T."/>
            <person name="Neilson J.A."/>
            <person name="Onodera N.T."/>
            <person name="Poole A.M."/>
            <person name="Pritham E.J."/>
            <person name="Richards T.A."/>
            <person name="Rocap G."/>
            <person name="Roy S.W."/>
            <person name="Sarai C."/>
            <person name="Schaack S."/>
            <person name="Shirato S."/>
            <person name="Slamovits C.H."/>
            <person name="Spencer D.F."/>
            <person name="Suzuki S."/>
            <person name="Worden A.Z."/>
            <person name="Zauner S."/>
            <person name="Barry K."/>
            <person name="Bell C."/>
            <person name="Bharti A.K."/>
            <person name="Crow J.A."/>
            <person name="Grimwood J."/>
            <person name="Kramer R."/>
            <person name="Lindquist E."/>
            <person name="Lucas S."/>
            <person name="Salamov A."/>
            <person name="McFadden G.I."/>
            <person name="Lane C.E."/>
            <person name="Keeling P.J."/>
            <person name="Gray M.W."/>
            <person name="Grigoriev I.V."/>
            <person name="Archibald J.M."/>
        </authorList>
    </citation>
    <scope>NUCLEOTIDE SEQUENCE</scope>
    <source>
        <strain evidence="2 4">CCMP2712</strain>
    </source>
</reference>
<dbReference type="Proteomes" id="UP000011087">
    <property type="component" value="Unassembled WGS sequence"/>
</dbReference>
<reference evidence="3" key="3">
    <citation type="submission" date="2016-03" db="UniProtKB">
        <authorList>
            <consortium name="EnsemblProtists"/>
        </authorList>
    </citation>
    <scope>IDENTIFICATION</scope>
</reference>
<dbReference type="HOGENOM" id="CLU_579328_0_0_1"/>
<sequence>MSGIQRRGVGEDRENGVGALGGIEEGSGVGRAAGGGGKFYYGRKGETPWNQDLSWRTAISSDAALLRASKSRTAEAMKQQRQRRRDGLVVAGRSMEGLAAFVSGVLKRGGYAVGTVEYVKNGLRIAEEERGGVNSDSEEGEGKERASIEEEDKSGGVRLDYRQQRMAEQAAANSSCLVLVVTEDLSPETDESLLLFYSLALGNQKPILVVTFSSSVQVKFSAGTIFGDKVHQLESELAVVDLSMCEVKSMLNYALREMCSKKILLALERRLKVSPGGLYTGQFSSLGQHQLQGQESDPESSRPSTATLKGMRTKDSFPSLVPSRSSSQPLEPSRWISPESEKPRGQSEPQGVGAENQNNSQNDQHQHQHQQTKGNKHLSHIHLVPTTLHEYVNRNRSEDRVYPSVLQEGFLRQVPRSTPLPPRPSTRASSSTRSLEPVRHDDLPQSKLKLDLSSLGLAGDARGGRRTKARME</sequence>
<keyword evidence="4" id="KW-1185">Reference proteome</keyword>
<dbReference type="PaxDb" id="55529-EKX34289"/>
<evidence type="ECO:0000313" key="2">
    <source>
        <dbReference type="EMBL" id="EKX34289.1"/>
    </source>
</evidence>
<feature type="region of interest" description="Disordered" evidence="1">
    <location>
        <begin position="130"/>
        <end position="154"/>
    </location>
</feature>
<dbReference type="GeneID" id="17291021"/>
<evidence type="ECO:0000313" key="3">
    <source>
        <dbReference type="EnsemblProtists" id="EKX34289"/>
    </source>
</evidence>
<dbReference type="AlphaFoldDB" id="L1IEI3"/>
<feature type="compositionally biased region" description="Polar residues" evidence="1">
    <location>
        <begin position="288"/>
        <end position="307"/>
    </location>
</feature>
<feature type="compositionally biased region" description="Basic and acidic residues" evidence="1">
    <location>
        <begin position="436"/>
        <end position="450"/>
    </location>
</feature>
<dbReference type="KEGG" id="gtt:GUITHDRAFT_166253"/>
<evidence type="ECO:0000256" key="1">
    <source>
        <dbReference type="SAM" id="MobiDB-lite"/>
    </source>
</evidence>
<feature type="compositionally biased region" description="Low complexity" evidence="1">
    <location>
        <begin position="451"/>
        <end position="460"/>
    </location>
</feature>
<dbReference type="RefSeq" id="XP_005821269.1">
    <property type="nucleotide sequence ID" value="XM_005821212.1"/>
</dbReference>
<feature type="compositionally biased region" description="Basic and acidic residues" evidence="1">
    <location>
        <begin position="140"/>
        <end position="154"/>
    </location>
</feature>
<protein>
    <submittedName>
        <fullName evidence="2 3">Uncharacterized protein</fullName>
    </submittedName>
</protein>
<organism evidence="2">
    <name type="scientific">Guillardia theta (strain CCMP2712)</name>
    <name type="common">Cryptophyte</name>
    <dbReference type="NCBI Taxonomy" id="905079"/>
    <lineage>
        <taxon>Eukaryota</taxon>
        <taxon>Cryptophyceae</taxon>
        <taxon>Pyrenomonadales</taxon>
        <taxon>Geminigeraceae</taxon>
        <taxon>Guillardia</taxon>
    </lineage>
</organism>
<dbReference type="EnsemblProtists" id="EKX34289">
    <property type="protein sequence ID" value="EKX34289"/>
    <property type="gene ID" value="GUITHDRAFT_166253"/>
</dbReference>
<gene>
    <name evidence="2" type="ORF">GUITHDRAFT_166253</name>
</gene>
<accession>L1IEI3</accession>
<name>L1IEI3_GUITC</name>
<feature type="compositionally biased region" description="Low complexity" evidence="1">
    <location>
        <begin position="425"/>
        <end position="434"/>
    </location>
</feature>